<dbReference type="InterPro" id="IPR019351">
    <property type="entry name" value="DUF2039"/>
</dbReference>
<protein>
    <submittedName>
        <fullName evidence="2">Uncharacterized protein</fullName>
    </submittedName>
</protein>
<organism evidence="2 3">
    <name type="scientific">Olpidium bornovanus</name>
    <dbReference type="NCBI Taxonomy" id="278681"/>
    <lineage>
        <taxon>Eukaryota</taxon>
        <taxon>Fungi</taxon>
        <taxon>Fungi incertae sedis</taxon>
        <taxon>Olpidiomycota</taxon>
        <taxon>Olpidiomycotina</taxon>
        <taxon>Olpidiomycetes</taxon>
        <taxon>Olpidiales</taxon>
        <taxon>Olpidiaceae</taxon>
        <taxon>Olpidium</taxon>
    </lineage>
</organism>
<dbReference type="PANTHER" id="PTHR22876:SF5">
    <property type="entry name" value="CHROMOSOME 9 OPEN READING FRAME 85"/>
    <property type="match status" value="1"/>
</dbReference>
<dbReference type="Pfam" id="PF10217">
    <property type="entry name" value="DUF2039"/>
    <property type="match status" value="1"/>
</dbReference>
<feature type="region of interest" description="Disordered" evidence="1">
    <location>
        <begin position="169"/>
        <end position="241"/>
    </location>
</feature>
<feature type="compositionally biased region" description="Basic and acidic residues" evidence="1">
    <location>
        <begin position="203"/>
        <end position="241"/>
    </location>
</feature>
<dbReference type="PANTHER" id="PTHR22876">
    <property type="entry name" value="ZGC:101016"/>
    <property type="match status" value="1"/>
</dbReference>
<keyword evidence="3" id="KW-1185">Reference proteome</keyword>
<evidence type="ECO:0000313" key="2">
    <source>
        <dbReference type="EMBL" id="KAG5462651.1"/>
    </source>
</evidence>
<name>A0A8H8DLE2_9FUNG</name>
<dbReference type="EMBL" id="JAEFCI010001829">
    <property type="protein sequence ID" value="KAG5462651.1"/>
    <property type="molecule type" value="Genomic_DNA"/>
</dbReference>
<accession>A0A8H8DLE2</accession>
<reference evidence="2 3" key="1">
    <citation type="journal article" name="Sci. Rep.">
        <title>Genome-scale phylogenetic analyses confirm Olpidium as the closest living zoosporic fungus to the non-flagellated, terrestrial fungi.</title>
        <authorList>
            <person name="Chang Y."/>
            <person name="Rochon D."/>
            <person name="Sekimoto S."/>
            <person name="Wang Y."/>
            <person name="Chovatia M."/>
            <person name="Sandor L."/>
            <person name="Salamov A."/>
            <person name="Grigoriev I.V."/>
            <person name="Stajich J.E."/>
            <person name="Spatafora J.W."/>
        </authorList>
    </citation>
    <scope>NUCLEOTIDE SEQUENCE [LARGE SCALE GENOMIC DNA]</scope>
    <source>
        <strain evidence="2">S191</strain>
    </source>
</reference>
<gene>
    <name evidence="2" type="ORF">BJ554DRAFT_4220</name>
</gene>
<evidence type="ECO:0000256" key="1">
    <source>
        <dbReference type="SAM" id="MobiDB-lite"/>
    </source>
</evidence>
<dbReference type="AlphaFoldDB" id="A0A8H8DLE2"/>
<dbReference type="Proteomes" id="UP000673691">
    <property type="component" value="Unassembled WGS sequence"/>
</dbReference>
<feature type="compositionally biased region" description="Basic residues" evidence="1">
    <location>
        <begin position="176"/>
        <end position="192"/>
    </location>
</feature>
<comment type="caution">
    <text evidence="2">The sequence shown here is derived from an EMBL/GenBank/DDBJ whole genome shotgun (WGS) entry which is preliminary data.</text>
</comment>
<sequence length="269" mass="29570">MSNKTGPKKSQAHRNSFAYSAALHSAAQKKIAALPASGLLCARCADIVRWRKQFGKYRPLSAPKKCVACQRKAVRDAYHVLCDACAAGARCAKCRAPAPLAAEVRRATDGGAAVVVSPSATAGKAEDAAAAKLRQARLLAACTERQRRSYRRKLDRGDPAEIARAAAAAAAAAAATRRRRTTRRRTTARRRTTVPTRNPVPNAEREWRRPSGGDGGREVERGGERARESERERERERERESKRVAAGFFFFLEEACRRIPSSFTALFFF</sequence>
<dbReference type="OrthoDB" id="250548at2759"/>
<proteinExistence type="predicted"/>
<evidence type="ECO:0000313" key="3">
    <source>
        <dbReference type="Proteomes" id="UP000673691"/>
    </source>
</evidence>